<gene>
    <name evidence="2" type="ORF">AAFF_G00309310</name>
</gene>
<sequence>MNPRSLEDSSVAQRSVEMRPSSGTPGHREVRGKREKSASSSVSLLRGPESFDRLAPSFAHLLFCKSSADKLSPLGVRLVEDPVLWVELQVQNNETMRTAWASSERLACGRVRSGAGTGE</sequence>
<comment type="caution">
    <text evidence="2">The sequence shown here is derived from an EMBL/GenBank/DDBJ whole genome shotgun (WGS) entry which is preliminary data.</text>
</comment>
<name>A0AAD7SP54_9TELE</name>
<proteinExistence type="predicted"/>
<evidence type="ECO:0000313" key="3">
    <source>
        <dbReference type="Proteomes" id="UP001221898"/>
    </source>
</evidence>
<dbReference type="EMBL" id="JAINUG010000045">
    <property type="protein sequence ID" value="KAJ8406043.1"/>
    <property type="molecule type" value="Genomic_DNA"/>
</dbReference>
<organism evidence="2 3">
    <name type="scientific">Aldrovandia affinis</name>
    <dbReference type="NCBI Taxonomy" id="143900"/>
    <lineage>
        <taxon>Eukaryota</taxon>
        <taxon>Metazoa</taxon>
        <taxon>Chordata</taxon>
        <taxon>Craniata</taxon>
        <taxon>Vertebrata</taxon>
        <taxon>Euteleostomi</taxon>
        <taxon>Actinopterygii</taxon>
        <taxon>Neopterygii</taxon>
        <taxon>Teleostei</taxon>
        <taxon>Notacanthiformes</taxon>
        <taxon>Halosauridae</taxon>
        <taxon>Aldrovandia</taxon>
    </lineage>
</organism>
<accession>A0AAD7SP54</accession>
<evidence type="ECO:0000256" key="1">
    <source>
        <dbReference type="SAM" id="MobiDB-lite"/>
    </source>
</evidence>
<protein>
    <submittedName>
        <fullName evidence="2">Uncharacterized protein</fullName>
    </submittedName>
</protein>
<dbReference type="Proteomes" id="UP001221898">
    <property type="component" value="Unassembled WGS sequence"/>
</dbReference>
<keyword evidence="3" id="KW-1185">Reference proteome</keyword>
<reference evidence="2" key="1">
    <citation type="journal article" date="2023" name="Science">
        <title>Genome structures resolve the early diversification of teleost fishes.</title>
        <authorList>
            <person name="Parey E."/>
            <person name="Louis A."/>
            <person name="Montfort J."/>
            <person name="Bouchez O."/>
            <person name="Roques C."/>
            <person name="Iampietro C."/>
            <person name="Lluch J."/>
            <person name="Castinel A."/>
            <person name="Donnadieu C."/>
            <person name="Desvignes T."/>
            <person name="Floi Bucao C."/>
            <person name="Jouanno E."/>
            <person name="Wen M."/>
            <person name="Mejri S."/>
            <person name="Dirks R."/>
            <person name="Jansen H."/>
            <person name="Henkel C."/>
            <person name="Chen W.J."/>
            <person name="Zahm M."/>
            <person name="Cabau C."/>
            <person name="Klopp C."/>
            <person name="Thompson A.W."/>
            <person name="Robinson-Rechavi M."/>
            <person name="Braasch I."/>
            <person name="Lecointre G."/>
            <person name="Bobe J."/>
            <person name="Postlethwait J.H."/>
            <person name="Berthelot C."/>
            <person name="Roest Crollius H."/>
            <person name="Guiguen Y."/>
        </authorList>
    </citation>
    <scope>NUCLEOTIDE SEQUENCE</scope>
    <source>
        <strain evidence="2">NC1722</strain>
    </source>
</reference>
<evidence type="ECO:0000313" key="2">
    <source>
        <dbReference type="EMBL" id="KAJ8406043.1"/>
    </source>
</evidence>
<feature type="region of interest" description="Disordered" evidence="1">
    <location>
        <begin position="1"/>
        <end position="46"/>
    </location>
</feature>
<dbReference type="AlphaFoldDB" id="A0AAD7SP54"/>